<dbReference type="SMART" id="SM00220">
    <property type="entry name" value="S_TKc"/>
    <property type="match status" value="1"/>
</dbReference>
<name>A0A132NSY1_GIAIN</name>
<dbReference type="InterPro" id="IPR002110">
    <property type="entry name" value="Ankyrin_rpt"/>
</dbReference>
<dbReference type="VEuPathDB" id="GiardiaDB:QR46_2823"/>
<dbReference type="InterPro" id="IPR036770">
    <property type="entry name" value="Ankyrin_rpt-contain_sf"/>
</dbReference>
<protein>
    <submittedName>
        <fullName evidence="3">Ankyrin repeat protein</fullName>
    </submittedName>
</protein>
<dbReference type="Pfam" id="PF00069">
    <property type="entry name" value="Pkinase"/>
    <property type="match status" value="1"/>
</dbReference>
<proteinExistence type="predicted"/>
<dbReference type="OrthoDB" id="194358at2759"/>
<sequence>MDFGVSLSCFSVLNTRPRRARLRAAQALVLMSLENLDDSSVTLKTIYNQAKMDQSNLKDCCQYVCISFYSTETLPKKFFASSIHPGWRTLHSWIKALICDRELATEPIIWRIMSQLIRILDHLHSASWQDDHENIRVVYRDWSPSLILLDNLFCVKLLIPQKNISSESCAQDRSVATEDILKISSFIAPEVLLDQPYTEKADIYSLGTILYLLTSLSKPRLIESIDFDNKVASFTDTPITLPPIYSENIYTFMGMTLCLDPSQRASVTELLAFPSVERALADLLGTRLEDASSNEDSGLSDVNTFESNGGFFSKTRPTIDIKEFMDSITIKHPNVHVKHARLSPSSQYCPKRPIKLMPLGETDPRCDSLGHTQLMQATIANDAVVAGRFVHLAGYRNNAGLTALMLAACLGYAELTKLLAMSEAQMRTQVCVRINQWVFQEATALMFAAGFEHTGCVKHLYGREARMIEAYKHRTALMTACYFGHYSCVKILAPHEARMRDIQGKTALMYAAESNNIKCVQCLINKEAGMSMNRTNDLYSEWTALLFAVQEGNYECIKTLAPLEAHISGALSLDIITKDTSNVRNKLAPDQKSEISNLITQYMNSTIIRGRSV</sequence>
<accession>A0A132NSY1</accession>
<dbReference type="Pfam" id="PF12796">
    <property type="entry name" value="Ank_2"/>
    <property type="match status" value="1"/>
</dbReference>
<dbReference type="EMBL" id="JXTI01000079">
    <property type="protein sequence ID" value="KWX13204.1"/>
    <property type="molecule type" value="Genomic_DNA"/>
</dbReference>
<evidence type="ECO:0000256" key="1">
    <source>
        <dbReference type="PROSITE-ProRule" id="PRU00023"/>
    </source>
</evidence>
<gene>
    <name evidence="3" type="ORF">QR46_2823</name>
</gene>
<evidence type="ECO:0000259" key="2">
    <source>
        <dbReference type="PROSITE" id="PS50011"/>
    </source>
</evidence>
<evidence type="ECO:0000313" key="4">
    <source>
        <dbReference type="Proteomes" id="UP000070089"/>
    </source>
</evidence>
<dbReference type="PROSITE" id="PS50011">
    <property type="entry name" value="PROTEIN_KINASE_DOM"/>
    <property type="match status" value="1"/>
</dbReference>
<dbReference type="SUPFAM" id="SSF48403">
    <property type="entry name" value="Ankyrin repeat"/>
    <property type="match status" value="1"/>
</dbReference>
<reference evidence="3 4" key="1">
    <citation type="journal article" date="2015" name="Mol. Biochem. Parasitol.">
        <title>Identification of polymorphic genes for use in assemblage B genotyping assays through comparative genomics of multiple assemblage B Giardia duodenalis isolates.</title>
        <authorList>
            <person name="Wielinga C."/>
            <person name="Thompson R.C."/>
            <person name="Monis P."/>
            <person name="Ryan U."/>
        </authorList>
    </citation>
    <scope>NUCLEOTIDE SEQUENCE [LARGE SCALE GENOMIC DNA]</scope>
    <source>
        <strain evidence="3 4">BAH15c1</strain>
    </source>
</reference>
<organism evidence="3 4">
    <name type="scientific">Giardia duodenalis assemblage B</name>
    <dbReference type="NCBI Taxonomy" id="1394984"/>
    <lineage>
        <taxon>Eukaryota</taxon>
        <taxon>Metamonada</taxon>
        <taxon>Diplomonadida</taxon>
        <taxon>Hexamitidae</taxon>
        <taxon>Giardiinae</taxon>
        <taxon>Giardia</taxon>
    </lineage>
</organism>
<dbReference type="AlphaFoldDB" id="A0A132NSY1"/>
<dbReference type="SUPFAM" id="SSF56112">
    <property type="entry name" value="Protein kinase-like (PK-like)"/>
    <property type="match status" value="1"/>
</dbReference>
<dbReference type="GO" id="GO:0004672">
    <property type="term" value="F:protein kinase activity"/>
    <property type="evidence" value="ECO:0007669"/>
    <property type="project" value="InterPro"/>
</dbReference>
<dbReference type="PANTHER" id="PTHR24120">
    <property type="entry name" value="GH07239P"/>
    <property type="match status" value="1"/>
</dbReference>
<dbReference type="GO" id="GO:0005524">
    <property type="term" value="F:ATP binding"/>
    <property type="evidence" value="ECO:0007669"/>
    <property type="project" value="InterPro"/>
</dbReference>
<dbReference type="Gene3D" id="1.25.40.20">
    <property type="entry name" value="Ankyrin repeat-containing domain"/>
    <property type="match status" value="1"/>
</dbReference>
<evidence type="ECO:0000313" key="3">
    <source>
        <dbReference type="EMBL" id="KWX13204.1"/>
    </source>
</evidence>
<dbReference type="InterPro" id="IPR011009">
    <property type="entry name" value="Kinase-like_dom_sf"/>
</dbReference>
<comment type="caution">
    <text evidence="3">The sequence shown here is derived from an EMBL/GenBank/DDBJ whole genome shotgun (WGS) entry which is preliminary data.</text>
</comment>
<feature type="domain" description="Protein kinase" evidence="2">
    <location>
        <begin position="1"/>
        <end position="276"/>
    </location>
</feature>
<dbReference type="PANTHER" id="PTHR24120:SF4">
    <property type="entry name" value="GH07239P"/>
    <property type="match status" value="1"/>
</dbReference>
<dbReference type="PROSITE" id="PS50088">
    <property type="entry name" value="ANK_REPEAT"/>
    <property type="match status" value="1"/>
</dbReference>
<dbReference type="InterPro" id="IPR000719">
    <property type="entry name" value="Prot_kinase_dom"/>
</dbReference>
<dbReference type="SMART" id="SM00248">
    <property type="entry name" value="ANK"/>
    <property type="match status" value="5"/>
</dbReference>
<feature type="repeat" description="ANK" evidence="1">
    <location>
        <begin position="503"/>
        <end position="535"/>
    </location>
</feature>
<keyword evidence="1" id="KW-0040">ANK repeat</keyword>
<dbReference type="Proteomes" id="UP000070089">
    <property type="component" value="Unassembled WGS sequence"/>
</dbReference>
<dbReference type="Gene3D" id="1.10.510.10">
    <property type="entry name" value="Transferase(Phosphotransferase) domain 1"/>
    <property type="match status" value="1"/>
</dbReference>